<protein>
    <submittedName>
        <fullName evidence="2">Uncharacterized protein</fullName>
    </submittedName>
</protein>
<evidence type="ECO:0000313" key="3">
    <source>
        <dbReference type="Proteomes" id="UP000429607"/>
    </source>
</evidence>
<evidence type="ECO:0000313" key="2">
    <source>
        <dbReference type="EMBL" id="KAE8975480.1"/>
    </source>
</evidence>
<accession>A0A6A3HZW3</accession>
<proteinExistence type="predicted"/>
<feature type="compositionally biased region" description="Basic and acidic residues" evidence="1">
    <location>
        <begin position="164"/>
        <end position="173"/>
    </location>
</feature>
<name>A0A6A3HZW3_9STRA</name>
<evidence type="ECO:0000256" key="1">
    <source>
        <dbReference type="SAM" id="MobiDB-lite"/>
    </source>
</evidence>
<comment type="caution">
    <text evidence="2">The sequence shown here is derived from an EMBL/GenBank/DDBJ whole genome shotgun (WGS) entry which is preliminary data.</text>
</comment>
<organism evidence="2 3">
    <name type="scientific">Phytophthora rubi</name>
    <dbReference type="NCBI Taxonomy" id="129364"/>
    <lineage>
        <taxon>Eukaryota</taxon>
        <taxon>Sar</taxon>
        <taxon>Stramenopiles</taxon>
        <taxon>Oomycota</taxon>
        <taxon>Peronosporomycetes</taxon>
        <taxon>Peronosporales</taxon>
        <taxon>Peronosporaceae</taxon>
        <taxon>Phytophthora</taxon>
    </lineage>
</organism>
<reference evidence="2 3" key="1">
    <citation type="submission" date="2018-09" db="EMBL/GenBank/DDBJ databases">
        <title>Genomic investigation of the strawberry pathogen Phytophthora fragariae indicates pathogenicity is determined by transcriptional variation in three key races.</title>
        <authorList>
            <person name="Adams T.M."/>
            <person name="Armitage A.D."/>
            <person name="Sobczyk M.K."/>
            <person name="Bates H.J."/>
            <person name="Dunwell J.M."/>
            <person name="Nellist C.F."/>
            <person name="Harrison R.J."/>
        </authorList>
    </citation>
    <scope>NUCLEOTIDE SEQUENCE [LARGE SCALE GENOMIC DNA]</scope>
    <source>
        <strain evidence="2 3">SCRP249</strain>
    </source>
</reference>
<dbReference type="AlphaFoldDB" id="A0A6A3HZW3"/>
<sequence>MSTTNNVLIYIVNTSKGYHMISKALSGYRTEADVKAMNLAAFNAETMETMENINAVLLQEGELHVQPESSSGRCTHSLAHLALSADEGAPSRWSCCHAHGGCCCQRWSFGRRAACVVVAPCRLWKRKPQIKQEVPRNQSCVIDQLLPHIMRQDERMDNLEAKLEGAPPQDKKQQQQPSEQEDKLKPRRISVACLHSAAIRKHLHDMYKKGELNDKIARLHRASAI</sequence>
<gene>
    <name evidence="2" type="ORF">PR001_g25688</name>
</gene>
<feature type="region of interest" description="Disordered" evidence="1">
    <location>
        <begin position="164"/>
        <end position="185"/>
    </location>
</feature>
<dbReference type="Proteomes" id="UP000429607">
    <property type="component" value="Unassembled WGS sequence"/>
</dbReference>
<dbReference type="EMBL" id="QXFV01003587">
    <property type="protein sequence ID" value="KAE8975480.1"/>
    <property type="molecule type" value="Genomic_DNA"/>
</dbReference>